<dbReference type="Proteomes" id="UP001145742">
    <property type="component" value="Unassembled WGS sequence"/>
</dbReference>
<organism evidence="2 3">
    <name type="scientific">Willisornis vidua</name>
    <name type="common">Xingu scale-backed antbird</name>
    <dbReference type="NCBI Taxonomy" id="1566151"/>
    <lineage>
        <taxon>Eukaryota</taxon>
        <taxon>Metazoa</taxon>
        <taxon>Chordata</taxon>
        <taxon>Craniata</taxon>
        <taxon>Vertebrata</taxon>
        <taxon>Euteleostomi</taxon>
        <taxon>Archelosauria</taxon>
        <taxon>Archosauria</taxon>
        <taxon>Dinosauria</taxon>
        <taxon>Saurischia</taxon>
        <taxon>Theropoda</taxon>
        <taxon>Coelurosauria</taxon>
        <taxon>Aves</taxon>
        <taxon>Neognathae</taxon>
        <taxon>Neoaves</taxon>
        <taxon>Telluraves</taxon>
        <taxon>Australaves</taxon>
        <taxon>Passeriformes</taxon>
        <taxon>Thamnophilidae</taxon>
        <taxon>Willisornis</taxon>
    </lineage>
</organism>
<evidence type="ECO:0000256" key="1">
    <source>
        <dbReference type="SAM" id="MobiDB-lite"/>
    </source>
</evidence>
<dbReference type="EMBL" id="WHWB01032728">
    <property type="protein sequence ID" value="KAJ7424234.1"/>
    <property type="molecule type" value="Genomic_DNA"/>
</dbReference>
<accession>A0ABQ9DKJ6</accession>
<sequence length="238" mass="26700">MGRDSVEHTKREVCSYPGVGWPNTTRTRLTDPANRQPPEHSRKSEKLFCKDTENCSREHQLITRVIPQPHGDISYIPTWIINCSYTLCGTGNGSFGSLSLDFHTYVELWDKSMTGPRNFGFVWTTLFSLSSAHQWQHSWRGWSTTELLLLSAEPNPSKGVSALSMDRTLSDTPQELRLQGQIQEETVPNIQALDLRSRVLAPVLWGNWEEKGPGVTPDEQKLCAGFQGSGGDRLGLTQ</sequence>
<feature type="region of interest" description="Disordered" evidence="1">
    <location>
        <begin position="24"/>
        <end position="44"/>
    </location>
</feature>
<gene>
    <name evidence="2" type="ORF">WISP_29652</name>
</gene>
<evidence type="ECO:0000313" key="2">
    <source>
        <dbReference type="EMBL" id="KAJ7424234.1"/>
    </source>
</evidence>
<keyword evidence="3" id="KW-1185">Reference proteome</keyword>
<reference evidence="2" key="1">
    <citation type="submission" date="2019-10" db="EMBL/GenBank/DDBJ databases">
        <authorList>
            <person name="Soares A.E.R."/>
            <person name="Aleixo A."/>
            <person name="Schneider P."/>
            <person name="Miyaki C.Y."/>
            <person name="Schneider M.P."/>
            <person name="Mello C."/>
            <person name="Vasconcelos A.T.R."/>
        </authorList>
    </citation>
    <scope>NUCLEOTIDE SEQUENCE</scope>
    <source>
        <tissue evidence="2">Muscle</tissue>
    </source>
</reference>
<evidence type="ECO:0000313" key="3">
    <source>
        <dbReference type="Proteomes" id="UP001145742"/>
    </source>
</evidence>
<name>A0ABQ9DKJ6_9PASS</name>
<protein>
    <submittedName>
        <fullName evidence="2">Uncharacterized protein</fullName>
    </submittedName>
</protein>
<proteinExistence type="predicted"/>
<comment type="caution">
    <text evidence="2">The sequence shown here is derived from an EMBL/GenBank/DDBJ whole genome shotgun (WGS) entry which is preliminary data.</text>
</comment>